<dbReference type="InterPro" id="IPR022790">
    <property type="entry name" value="GH26_dom"/>
</dbReference>
<protein>
    <submittedName>
        <fullName evidence="6">Glycosyl hydrolase family 26</fullName>
    </submittedName>
</protein>
<dbReference type="SUPFAM" id="SSF51445">
    <property type="entry name" value="(Trans)glycosidases"/>
    <property type="match status" value="1"/>
</dbReference>
<feature type="active site" description="Nucleophile" evidence="3">
    <location>
        <position position="294"/>
    </location>
</feature>
<evidence type="ECO:0000256" key="4">
    <source>
        <dbReference type="SAM" id="SignalP"/>
    </source>
</evidence>
<dbReference type="Proteomes" id="UP000749040">
    <property type="component" value="Unassembled WGS sequence"/>
</dbReference>
<proteinExistence type="inferred from homology"/>
<evidence type="ECO:0000256" key="1">
    <source>
        <dbReference type="ARBA" id="ARBA00022801"/>
    </source>
</evidence>
<organism evidence="6 7">
    <name type="scientific">Actinacidiphila acididurans</name>
    <dbReference type="NCBI Taxonomy" id="2784346"/>
    <lineage>
        <taxon>Bacteria</taxon>
        <taxon>Bacillati</taxon>
        <taxon>Actinomycetota</taxon>
        <taxon>Actinomycetes</taxon>
        <taxon>Kitasatosporales</taxon>
        <taxon>Streptomycetaceae</taxon>
        <taxon>Actinacidiphila</taxon>
    </lineage>
</organism>
<evidence type="ECO:0000256" key="2">
    <source>
        <dbReference type="ARBA" id="ARBA00023295"/>
    </source>
</evidence>
<comment type="similarity">
    <text evidence="3">Belongs to the glycosyl hydrolase 26 family.</text>
</comment>
<feature type="signal peptide" evidence="4">
    <location>
        <begin position="1"/>
        <end position="21"/>
    </location>
</feature>
<keyword evidence="4" id="KW-0732">Signal</keyword>
<comment type="caution">
    <text evidence="6">The sequence shown here is derived from an EMBL/GenBank/DDBJ whole genome shotgun (WGS) entry which is preliminary data.</text>
</comment>
<dbReference type="Pfam" id="PF02156">
    <property type="entry name" value="Glyco_hydro_26"/>
    <property type="match status" value="1"/>
</dbReference>
<gene>
    <name evidence="6" type="ORF">ITX44_14750</name>
</gene>
<accession>A0ABS2TU29</accession>
<keyword evidence="2 3" id="KW-0326">Glycosidase</keyword>
<dbReference type="GO" id="GO:0016787">
    <property type="term" value="F:hydrolase activity"/>
    <property type="evidence" value="ECO:0007669"/>
    <property type="project" value="UniProtKB-KW"/>
</dbReference>
<reference evidence="6 7" key="1">
    <citation type="submission" date="2021-01" db="EMBL/GenBank/DDBJ databases">
        <title>Streptomyces acididurans sp. nov., isolated from a peat swamp forest soil.</title>
        <authorList>
            <person name="Chantavorakit T."/>
            <person name="Duangmal K."/>
        </authorList>
    </citation>
    <scope>NUCLEOTIDE SEQUENCE [LARGE SCALE GENOMIC DNA]</scope>
    <source>
        <strain evidence="6 7">KK5PA1</strain>
    </source>
</reference>
<dbReference type="RefSeq" id="WP_205357662.1">
    <property type="nucleotide sequence ID" value="NZ_JADKYB010000007.1"/>
</dbReference>
<feature type="active site" description="Proton donor" evidence="3">
    <location>
        <position position="189"/>
    </location>
</feature>
<evidence type="ECO:0000259" key="5">
    <source>
        <dbReference type="PROSITE" id="PS51764"/>
    </source>
</evidence>
<keyword evidence="1 3" id="KW-0378">Hydrolase</keyword>
<dbReference type="InterPro" id="IPR017853">
    <property type="entry name" value="GH"/>
</dbReference>
<evidence type="ECO:0000313" key="7">
    <source>
        <dbReference type="Proteomes" id="UP000749040"/>
    </source>
</evidence>
<sequence>MAEWRAWRVRAGLAVATAALALTGLASIALGDDASSAVGRTRAAPSAAVSAPRSAVAAARARTVVLPPMGAFTDAGADGIRLIAALQTWLGGTEMRVGHTYLPGDSWQGIEGGTGLLEPWAAWRKAATHRLFVLNVPMQQDNEGAVSNARVRALIRAGAAGANDAHFTRLARRLVRLGVPDTVIVLGWEMNGTTYTHRCAPDPAGWKAYWKRIVAAMRAVPGQRFRFDFAPSRGRDAIGWTACYPGDATVDVIGMDSYDQPPGASFHQQVTEPYGLQAQVNFAARHHKAISYPEWGLFRNGDDPQWMRQMLGWIEAHHPLYQTITDYCPHGVWSCRANPKSSAVYRAALFGKRPPA</sequence>
<dbReference type="Gene3D" id="3.20.20.80">
    <property type="entry name" value="Glycosidases"/>
    <property type="match status" value="1"/>
</dbReference>
<feature type="domain" description="GH26" evidence="5">
    <location>
        <begin position="77"/>
        <end position="348"/>
    </location>
</feature>
<evidence type="ECO:0000256" key="3">
    <source>
        <dbReference type="PROSITE-ProRule" id="PRU01100"/>
    </source>
</evidence>
<keyword evidence="7" id="KW-1185">Reference proteome</keyword>
<feature type="chain" id="PRO_5045486026" evidence="4">
    <location>
        <begin position="22"/>
        <end position="356"/>
    </location>
</feature>
<evidence type="ECO:0000313" key="6">
    <source>
        <dbReference type="EMBL" id="MBM9505790.1"/>
    </source>
</evidence>
<dbReference type="PROSITE" id="PS51764">
    <property type="entry name" value="GH26"/>
    <property type="match status" value="1"/>
</dbReference>
<name>A0ABS2TU29_9ACTN</name>
<dbReference type="EMBL" id="JADKYB010000007">
    <property type="protein sequence ID" value="MBM9505790.1"/>
    <property type="molecule type" value="Genomic_DNA"/>
</dbReference>